<dbReference type="HOGENOM" id="CLU_978841_0_0_5"/>
<evidence type="ECO:0000259" key="1">
    <source>
        <dbReference type="Pfam" id="PF08241"/>
    </source>
</evidence>
<feature type="domain" description="Methyltransferase type 11" evidence="1">
    <location>
        <begin position="62"/>
        <end position="159"/>
    </location>
</feature>
<gene>
    <name evidence="2" type="ORF">S58_08610</name>
</gene>
<dbReference type="CDD" id="cd02440">
    <property type="entry name" value="AdoMet_MTases"/>
    <property type="match status" value="1"/>
</dbReference>
<dbReference type="PANTHER" id="PTHR42912">
    <property type="entry name" value="METHYLTRANSFERASE"/>
    <property type="match status" value="1"/>
</dbReference>
<dbReference type="EMBL" id="AP012603">
    <property type="protein sequence ID" value="BAM86872.1"/>
    <property type="molecule type" value="Genomic_DNA"/>
</dbReference>
<dbReference type="GeneID" id="301814852"/>
<name>M4Z279_9BRAD</name>
<dbReference type="InterPro" id="IPR050508">
    <property type="entry name" value="Methyltransf_Superfamily"/>
</dbReference>
<dbReference type="InterPro" id="IPR013216">
    <property type="entry name" value="Methyltransf_11"/>
</dbReference>
<dbReference type="Proteomes" id="UP000011841">
    <property type="component" value="Chromosome"/>
</dbReference>
<organism evidence="2 3">
    <name type="scientific">Bradyrhizobium oligotrophicum S58</name>
    <dbReference type="NCBI Taxonomy" id="1245469"/>
    <lineage>
        <taxon>Bacteria</taxon>
        <taxon>Pseudomonadati</taxon>
        <taxon>Pseudomonadota</taxon>
        <taxon>Alphaproteobacteria</taxon>
        <taxon>Hyphomicrobiales</taxon>
        <taxon>Nitrobacteraceae</taxon>
        <taxon>Bradyrhizobium</taxon>
    </lineage>
</organism>
<dbReference type="RefSeq" id="WP_015664007.1">
    <property type="nucleotide sequence ID" value="NC_020453.1"/>
</dbReference>
<dbReference type="AlphaFoldDB" id="M4Z279"/>
<dbReference type="Gene3D" id="3.40.50.150">
    <property type="entry name" value="Vaccinia Virus protein VP39"/>
    <property type="match status" value="1"/>
</dbReference>
<dbReference type="eggNOG" id="COG2227">
    <property type="taxonomic scope" value="Bacteria"/>
</dbReference>
<proteinExistence type="predicted"/>
<keyword evidence="3" id="KW-1185">Reference proteome</keyword>
<dbReference type="GO" id="GO:0032259">
    <property type="term" value="P:methylation"/>
    <property type="evidence" value="ECO:0007669"/>
    <property type="project" value="UniProtKB-KW"/>
</dbReference>
<keyword evidence="2" id="KW-0808">Transferase</keyword>
<protein>
    <submittedName>
        <fullName evidence="2">Type 11 methyltransferase</fullName>
    </submittedName>
</protein>
<dbReference type="PANTHER" id="PTHR42912:SF93">
    <property type="entry name" value="N6-ADENOSINE-METHYLTRANSFERASE TMT1A"/>
    <property type="match status" value="1"/>
</dbReference>
<sequence>MTDGAMSWEQAVSWLRNQPDQASLVKACFFDDPLLAAAQRFHASSEWIATRSLLTSPPGRALDVGAGRGIASYALAADGWQVTALEPDPSALVGGGAIRALAGESGLPIDVVQEWGETLPFDSSSFDVVLCRQVLHHARDLGQLCAEISRVLKPGGILLATREHVISRREDLPAFLASHPLHKHYGGEHAYLLADYHAAITEAGLALEQSLNPLQSDINLFPMTLSDHRKLVAKRLRLPSVLVRPWLMSWYGNQLDDPGRLYTFRARKPAS</sequence>
<dbReference type="KEGG" id="aol:S58_08610"/>
<evidence type="ECO:0000313" key="2">
    <source>
        <dbReference type="EMBL" id="BAM86872.1"/>
    </source>
</evidence>
<evidence type="ECO:0000313" key="3">
    <source>
        <dbReference type="Proteomes" id="UP000011841"/>
    </source>
</evidence>
<dbReference type="SUPFAM" id="SSF53335">
    <property type="entry name" value="S-adenosyl-L-methionine-dependent methyltransferases"/>
    <property type="match status" value="1"/>
</dbReference>
<accession>M4Z279</accession>
<dbReference type="InterPro" id="IPR029063">
    <property type="entry name" value="SAM-dependent_MTases_sf"/>
</dbReference>
<dbReference type="Pfam" id="PF08241">
    <property type="entry name" value="Methyltransf_11"/>
    <property type="match status" value="1"/>
</dbReference>
<reference evidence="2 3" key="1">
    <citation type="journal article" date="2013" name="Appl. Environ. Microbiol.">
        <title>Genome analysis suggests that the soil oligotrophic bacterium Agromonas oligotrophica (Bradyrhizobium oligotrophicum) is a nitrogen-fixing symbiont of Aeschynomene indica.</title>
        <authorList>
            <person name="Okubo T."/>
            <person name="Fukushima S."/>
            <person name="Itakura M."/>
            <person name="Oshima K."/>
            <person name="Longtonglang A."/>
            <person name="Teaumroong N."/>
            <person name="Mitsui H."/>
            <person name="Hattori M."/>
            <person name="Hattori R."/>
            <person name="Hattori T."/>
            <person name="Minamisawa K."/>
        </authorList>
    </citation>
    <scope>NUCLEOTIDE SEQUENCE [LARGE SCALE GENOMIC DNA]</scope>
    <source>
        <strain evidence="2 3">S58</strain>
    </source>
</reference>
<dbReference type="STRING" id="1245469.S58_08610"/>
<dbReference type="GO" id="GO:0008757">
    <property type="term" value="F:S-adenosylmethionine-dependent methyltransferase activity"/>
    <property type="evidence" value="ECO:0007669"/>
    <property type="project" value="InterPro"/>
</dbReference>
<keyword evidence="2" id="KW-0489">Methyltransferase</keyword>
<dbReference type="OrthoDB" id="7856199at2"/>